<comment type="caution">
    <text evidence="1">The sequence shown here is derived from an EMBL/GenBank/DDBJ whole genome shotgun (WGS) entry which is preliminary data.</text>
</comment>
<proteinExistence type="predicted"/>
<dbReference type="AlphaFoldDB" id="A0A8S1CSJ8"/>
<sequence>MGKRDTFLQLLFALYLVSTLVISADGFFLSDPDHYKRWRTWPGRLDAWYAWRWNHDSLVDFDTVSQPRDHLE</sequence>
<reference evidence="1 2" key="1">
    <citation type="submission" date="2020-04" db="EMBL/GenBank/DDBJ databases">
        <authorList>
            <person name="Alioto T."/>
            <person name="Alioto T."/>
            <person name="Gomez Garrido J."/>
        </authorList>
    </citation>
    <scope>NUCLEOTIDE SEQUENCE [LARGE SCALE GENOMIC DNA]</scope>
</reference>
<keyword evidence="2" id="KW-1185">Reference proteome</keyword>
<dbReference type="Proteomes" id="UP000494165">
    <property type="component" value="Unassembled WGS sequence"/>
</dbReference>
<dbReference type="EMBL" id="CADEPI010000056">
    <property type="protein sequence ID" value="CAB3370888.1"/>
    <property type="molecule type" value="Genomic_DNA"/>
</dbReference>
<organism evidence="1 2">
    <name type="scientific">Cloeon dipterum</name>
    <dbReference type="NCBI Taxonomy" id="197152"/>
    <lineage>
        <taxon>Eukaryota</taxon>
        <taxon>Metazoa</taxon>
        <taxon>Ecdysozoa</taxon>
        <taxon>Arthropoda</taxon>
        <taxon>Hexapoda</taxon>
        <taxon>Insecta</taxon>
        <taxon>Pterygota</taxon>
        <taxon>Palaeoptera</taxon>
        <taxon>Ephemeroptera</taxon>
        <taxon>Pisciforma</taxon>
        <taxon>Baetidae</taxon>
        <taxon>Cloeon</taxon>
    </lineage>
</organism>
<gene>
    <name evidence="1" type="ORF">CLODIP_2_CD08254</name>
</gene>
<evidence type="ECO:0000313" key="1">
    <source>
        <dbReference type="EMBL" id="CAB3370888.1"/>
    </source>
</evidence>
<evidence type="ECO:0000313" key="2">
    <source>
        <dbReference type="Proteomes" id="UP000494165"/>
    </source>
</evidence>
<protein>
    <submittedName>
        <fullName evidence="1">Uncharacterized protein</fullName>
    </submittedName>
</protein>
<name>A0A8S1CSJ8_9INSE</name>
<accession>A0A8S1CSJ8</accession>